<dbReference type="InterPro" id="IPR055438">
    <property type="entry name" value="AstE_AspA_cat"/>
</dbReference>
<dbReference type="PROSITE" id="PS51257">
    <property type="entry name" value="PROKAR_LIPOPROTEIN"/>
    <property type="match status" value="1"/>
</dbReference>
<comment type="cofactor">
    <cofactor evidence="1">
        <name>Zn(2+)</name>
        <dbReference type="ChEBI" id="CHEBI:29105"/>
    </cofactor>
</comment>
<dbReference type="Gene3D" id="3.40.630.10">
    <property type="entry name" value="Zn peptidases"/>
    <property type="match status" value="1"/>
</dbReference>
<keyword evidence="2" id="KW-0479">Metal-binding</keyword>
<reference evidence="6 7" key="2">
    <citation type="journal article" date="2014" name="Int. J. Syst. Evol. Microbiol.">
        <title>Methanobacterium paludis sp. nov. and a novel strain of Methanobacterium lacus isolated from northern peatlands.</title>
        <authorList>
            <person name="Cadillo-Quiroz H."/>
            <person name="Brauer S.L."/>
            <person name="Goodson N."/>
            <person name="Yavitt J.B."/>
            <person name="Zinder S.H."/>
        </authorList>
    </citation>
    <scope>NUCLEOTIDE SEQUENCE [LARGE SCALE GENOMIC DNA]</scope>
    <source>
        <strain evidence="6 7">AL-21</strain>
    </source>
</reference>
<dbReference type="KEGG" id="mel:Metbo_1604"/>
<sequence length="275" mass="30078" precursor="true">MIKYGFTVLLLVLSCFMQIGFAQSIDGNNGKMMLIYVGTDYYNPQTMTGGEVTHNQYIKDHVANTDISNSVCRLAKFGTPMIILGNGSSPKVMITAGVHGNEIPAQLAAMELINYLKGREINGTVYVVPFVSPNGTSQTLRYWNHQNLNSNANKEGTPSNAVILACKQLGIERLGDFHSTQPGGYPGNYSVLCSKSPEYESYVMAEYISSYSNSSLITYDLAGVDYEGAVEDVSNIQGIPAVTCEVLSPQGVATEETVHRSFDQMIKFLEYCKIV</sequence>
<evidence type="ECO:0000256" key="2">
    <source>
        <dbReference type="ARBA" id="ARBA00022723"/>
    </source>
</evidence>
<feature type="domain" description="Succinylglutamate desuccinylase/Aspartoacylase catalytic" evidence="5">
    <location>
        <begin position="89"/>
        <end position="149"/>
    </location>
</feature>
<gene>
    <name evidence="6" type="ordered locus">Metbo_1604</name>
</gene>
<protein>
    <submittedName>
        <fullName evidence="6">Succinylglutamate desuccinylase/aspartoacylase</fullName>
    </submittedName>
</protein>
<evidence type="ECO:0000256" key="1">
    <source>
        <dbReference type="ARBA" id="ARBA00001947"/>
    </source>
</evidence>
<organism evidence="6 7">
    <name type="scientific">Methanobacterium lacus (strain AL-21)</name>
    <dbReference type="NCBI Taxonomy" id="877455"/>
    <lineage>
        <taxon>Archaea</taxon>
        <taxon>Methanobacteriati</taxon>
        <taxon>Methanobacteriota</taxon>
        <taxon>Methanomada group</taxon>
        <taxon>Methanobacteria</taxon>
        <taxon>Methanobacteriales</taxon>
        <taxon>Methanobacteriaceae</taxon>
        <taxon>Methanobacterium</taxon>
    </lineage>
</organism>
<evidence type="ECO:0000259" key="5">
    <source>
        <dbReference type="Pfam" id="PF24827"/>
    </source>
</evidence>
<dbReference type="PANTHER" id="PTHR37326:SF1">
    <property type="entry name" value="BLL3975 PROTEIN"/>
    <property type="match status" value="1"/>
</dbReference>
<dbReference type="STRING" id="877455.Metbo_1604"/>
<keyword evidence="4" id="KW-0862">Zinc</keyword>
<dbReference type="EMBL" id="CP002551">
    <property type="protein sequence ID" value="ADZ09831.1"/>
    <property type="molecule type" value="Genomic_DNA"/>
</dbReference>
<dbReference type="Pfam" id="PF24827">
    <property type="entry name" value="AstE_AspA_cat"/>
    <property type="match status" value="1"/>
</dbReference>
<proteinExistence type="predicted"/>
<evidence type="ECO:0000313" key="7">
    <source>
        <dbReference type="Proteomes" id="UP000007490"/>
    </source>
</evidence>
<dbReference type="GO" id="GO:0016788">
    <property type="term" value="F:hydrolase activity, acting on ester bonds"/>
    <property type="evidence" value="ECO:0007669"/>
    <property type="project" value="InterPro"/>
</dbReference>
<dbReference type="eggNOG" id="arCOG02889">
    <property type="taxonomic scope" value="Archaea"/>
</dbReference>
<dbReference type="InterPro" id="IPR053138">
    <property type="entry name" value="N-alpha-Ac-DABA_deacetylase"/>
</dbReference>
<name>F0T903_METLA</name>
<dbReference type="GO" id="GO:0046872">
    <property type="term" value="F:metal ion binding"/>
    <property type="evidence" value="ECO:0007669"/>
    <property type="project" value="UniProtKB-KW"/>
</dbReference>
<evidence type="ECO:0000313" key="6">
    <source>
        <dbReference type="EMBL" id="ADZ09831.1"/>
    </source>
</evidence>
<dbReference type="HOGENOM" id="CLU_1159055_0_0_2"/>
<dbReference type="Proteomes" id="UP000007490">
    <property type="component" value="Chromosome"/>
</dbReference>
<accession>F0T903</accession>
<evidence type="ECO:0000256" key="4">
    <source>
        <dbReference type="ARBA" id="ARBA00022833"/>
    </source>
</evidence>
<dbReference type="PANTHER" id="PTHR37326">
    <property type="entry name" value="BLL3975 PROTEIN"/>
    <property type="match status" value="1"/>
</dbReference>
<dbReference type="SUPFAM" id="SSF53187">
    <property type="entry name" value="Zn-dependent exopeptidases"/>
    <property type="match status" value="1"/>
</dbReference>
<dbReference type="RefSeq" id="WP_013645182.1">
    <property type="nucleotide sequence ID" value="NC_015216.1"/>
</dbReference>
<dbReference type="GeneID" id="10278061"/>
<keyword evidence="7" id="KW-1185">Reference proteome</keyword>
<evidence type="ECO:0000256" key="3">
    <source>
        <dbReference type="ARBA" id="ARBA00022801"/>
    </source>
</evidence>
<dbReference type="AlphaFoldDB" id="F0T903"/>
<reference evidence="7" key="1">
    <citation type="submission" date="2011-02" db="EMBL/GenBank/DDBJ databases">
        <title>Complete sequence of Methanobacterium sp. AL-21.</title>
        <authorList>
            <consortium name="US DOE Joint Genome Institute"/>
            <person name="Lucas S."/>
            <person name="Copeland A."/>
            <person name="Lapidus A."/>
            <person name="Cheng J.-F."/>
            <person name="Goodwin L."/>
            <person name="Pitluck S."/>
            <person name="Chertkov O."/>
            <person name="Detter J.C."/>
            <person name="Han C."/>
            <person name="Tapia R."/>
            <person name="Land M."/>
            <person name="Hauser L."/>
            <person name="Kyrpides N."/>
            <person name="Ivanova N."/>
            <person name="Mikhailova N."/>
            <person name="Pagani I."/>
            <person name="Cadillo-Quiroz H."/>
            <person name="Imachi H."/>
            <person name="Zinder S."/>
            <person name="Liu W."/>
            <person name="Woyke T."/>
        </authorList>
    </citation>
    <scope>NUCLEOTIDE SEQUENCE [LARGE SCALE GENOMIC DNA]</scope>
    <source>
        <strain evidence="7">AL-21</strain>
    </source>
</reference>
<keyword evidence="3" id="KW-0378">Hydrolase</keyword>